<reference evidence="3 4" key="1">
    <citation type="submission" date="2024-08" db="EMBL/GenBank/DDBJ databases">
        <authorList>
            <person name="Will J Nash"/>
            <person name="Angela Man"/>
            <person name="Seanna McTaggart"/>
            <person name="Kendall Baker"/>
            <person name="Tom Barker"/>
            <person name="Leah Catchpole"/>
            <person name="Alex Durrant"/>
            <person name="Karim Gharbi"/>
            <person name="Naomi Irish"/>
            <person name="Gemy Kaithakottil"/>
            <person name="Debby Ku"/>
            <person name="Aaliyah Providence"/>
            <person name="Felix Shaw"/>
            <person name="David Swarbreck"/>
            <person name="Chris Watkins"/>
            <person name="Ann M. McCartney"/>
            <person name="Giulio Formenti"/>
            <person name="Alice Mouton"/>
            <person name="Noel Vella"/>
            <person name="Bjorn M von Reumont"/>
            <person name="Adriana Vella"/>
            <person name="Wilfried Haerty"/>
        </authorList>
    </citation>
    <scope>NUCLEOTIDE SEQUENCE [LARGE SCALE GENOMIC DNA]</scope>
</reference>
<feature type="region of interest" description="Disordered" evidence="2">
    <location>
        <begin position="304"/>
        <end position="446"/>
    </location>
</feature>
<feature type="compositionally biased region" description="Basic and acidic residues" evidence="2">
    <location>
        <begin position="431"/>
        <end position="445"/>
    </location>
</feature>
<dbReference type="Pfam" id="PF14912">
    <property type="entry name" value="THEG"/>
    <property type="match status" value="2"/>
</dbReference>
<keyword evidence="1" id="KW-0677">Repeat</keyword>
<feature type="compositionally biased region" description="Basic and acidic residues" evidence="2">
    <location>
        <begin position="533"/>
        <end position="549"/>
    </location>
</feature>
<dbReference type="InterPro" id="IPR006623">
    <property type="entry name" value="THEG"/>
</dbReference>
<feature type="region of interest" description="Disordered" evidence="2">
    <location>
        <begin position="1"/>
        <end position="44"/>
    </location>
</feature>
<gene>
    <name evidence="3" type="ORF">XYLVIOL_LOCUS3766</name>
</gene>
<protein>
    <submittedName>
        <fullName evidence="3">Uncharacterized protein</fullName>
    </submittedName>
</protein>
<keyword evidence="4" id="KW-1185">Reference proteome</keyword>
<proteinExistence type="predicted"/>
<feature type="region of interest" description="Disordered" evidence="2">
    <location>
        <begin position="511"/>
        <end position="574"/>
    </location>
</feature>
<feature type="compositionally biased region" description="Basic residues" evidence="2">
    <location>
        <begin position="516"/>
        <end position="532"/>
    </location>
</feature>
<evidence type="ECO:0000313" key="4">
    <source>
        <dbReference type="Proteomes" id="UP001642520"/>
    </source>
</evidence>
<sequence length="574" mass="66434">MAPRIRKAGKTGSVSKGREKGAESSRAAPGRVRRVDRSRIKGRKTRRKLKLKGWLATPNDWARFNAWAKKNALPKKIPEPEPIVGIEGGDVRPSKPLRRLRKRLKVLSRPRIAPDPSVNCKLDLTISKAALTATPSRRTILLALPNIRLCDFGRVYYKVSPAALNYQPSERILELSQPRGIFLPEECRPPRISMCEKRGLDEERLRKLALAKKLIDCPQQLTKEEMEELFTPSGIRRTALTYEITPWMSFLALPPYKKIKEREDENAITWKKKLIEEGELRGKCALAEHKEKIEGVKMAKKRKCEKVKRKKGGDSGDEVEGEEEEEEEEDEDEEELTEEERQQVKRRRIEKHAWRFAPKPCKDDPFRIKRATLKAKGLQAKASSRTKELSKPRTHESKSIRANPFTVKKSALSASASGRTESLAKPSKPRALVERKPPREKDKYGRPIFEMPVYGKVLPKTKPYKMGECPVPEEKKIIKKRPIDPIVYEQTYDPCIYPDWAKRQKMERKRAEKLLSKKKIRRGKRRKKLKKSRVAEVKKDEEEKERVDVTTDQPEEEKERVDIITDQPEEEQEE</sequence>
<dbReference type="PANTHER" id="PTHR15901">
    <property type="entry name" value="TESTICULAR HAPLOID EXPRESSED GENE PROTEIN"/>
    <property type="match status" value="1"/>
</dbReference>
<dbReference type="Proteomes" id="UP001642520">
    <property type="component" value="Unassembled WGS sequence"/>
</dbReference>
<accession>A0ABP1NHK7</accession>
<organism evidence="3 4">
    <name type="scientific">Xylocopa violacea</name>
    <name type="common">Violet carpenter bee</name>
    <name type="synonym">Apis violacea</name>
    <dbReference type="NCBI Taxonomy" id="135666"/>
    <lineage>
        <taxon>Eukaryota</taxon>
        <taxon>Metazoa</taxon>
        <taxon>Ecdysozoa</taxon>
        <taxon>Arthropoda</taxon>
        <taxon>Hexapoda</taxon>
        <taxon>Insecta</taxon>
        <taxon>Pterygota</taxon>
        <taxon>Neoptera</taxon>
        <taxon>Endopterygota</taxon>
        <taxon>Hymenoptera</taxon>
        <taxon>Apocrita</taxon>
        <taxon>Aculeata</taxon>
        <taxon>Apoidea</taxon>
        <taxon>Anthophila</taxon>
        <taxon>Apidae</taxon>
        <taxon>Xylocopa</taxon>
        <taxon>Xylocopa</taxon>
    </lineage>
</organism>
<evidence type="ECO:0000256" key="1">
    <source>
        <dbReference type="ARBA" id="ARBA00022737"/>
    </source>
</evidence>
<feature type="compositionally biased region" description="Basic and acidic residues" evidence="2">
    <location>
        <begin position="385"/>
        <end position="399"/>
    </location>
</feature>
<dbReference type="EMBL" id="CAXAJV020001289">
    <property type="protein sequence ID" value="CAL7939258.1"/>
    <property type="molecule type" value="Genomic_DNA"/>
</dbReference>
<evidence type="ECO:0000256" key="2">
    <source>
        <dbReference type="SAM" id="MobiDB-lite"/>
    </source>
</evidence>
<comment type="caution">
    <text evidence="3">The sequence shown here is derived from an EMBL/GenBank/DDBJ whole genome shotgun (WGS) entry which is preliminary data.</text>
</comment>
<dbReference type="PANTHER" id="PTHR15901:SF16">
    <property type="entry name" value="TESTICULAR HAPLOID EXPRESSED GENE PROTEIN"/>
    <property type="match status" value="1"/>
</dbReference>
<name>A0ABP1NHK7_XYLVO</name>
<dbReference type="InterPro" id="IPR042401">
    <property type="entry name" value="SPMAP2-like"/>
</dbReference>
<feature type="compositionally biased region" description="Acidic residues" evidence="2">
    <location>
        <begin position="315"/>
        <end position="338"/>
    </location>
</feature>
<dbReference type="SMART" id="SM00705">
    <property type="entry name" value="THEG"/>
    <property type="match status" value="5"/>
</dbReference>
<evidence type="ECO:0000313" key="3">
    <source>
        <dbReference type="EMBL" id="CAL7939258.1"/>
    </source>
</evidence>